<keyword evidence="3" id="KW-1185">Reference proteome</keyword>
<dbReference type="Proteomes" id="UP001521181">
    <property type="component" value="Unassembled WGS sequence"/>
</dbReference>
<proteinExistence type="predicted"/>
<dbReference type="InterPro" id="IPR052183">
    <property type="entry name" value="IS_Transposase"/>
</dbReference>
<name>A0ABS8YVM7_9RHOB</name>
<evidence type="ECO:0000259" key="1">
    <source>
        <dbReference type="Pfam" id="PF13610"/>
    </source>
</evidence>
<organism evidence="2 3">
    <name type="scientific">Rhodobacter flavimaris</name>
    <dbReference type="NCBI Taxonomy" id="2907145"/>
    <lineage>
        <taxon>Bacteria</taxon>
        <taxon>Pseudomonadati</taxon>
        <taxon>Pseudomonadota</taxon>
        <taxon>Alphaproteobacteria</taxon>
        <taxon>Rhodobacterales</taxon>
        <taxon>Rhodobacter group</taxon>
        <taxon>Rhodobacter</taxon>
    </lineage>
</organism>
<evidence type="ECO:0000313" key="2">
    <source>
        <dbReference type="EMBL" id="MCE5972557.1"/>
    </source>
</evidence>
<accession>A0ABS8YVM7</accession>
<feature type="domain" description="DDE" evidence="1">
    <location>
        <begin position="23"/>
        <end position="87"/>
    </location>
</feature>
<reference evidence="2 3" key="1">
    <citation type="submission" date="2021-12" db="EMBL/GenBank/DDBJ databases">
        <title>Sinirhodobacter sp. WL0062 is a bacterium isolated from seawater.</title>
        <authorList>
            <person name="Wang L."/>
            <person name="He W."/>
            <person name="Zhang D.-F."/>
        </authorList>
    </citation>
    <scope>NUCLEOTIDE SEQUENCE [LARGE SCALE GENOMIC DNA]</scope>
    <source>
        <strain evidence="2 3">WL0062</strain>
    </source>
</reference>
<comment type="caution">
    <text evidence="2">The sequence shown here is derived from an EMBL/GenBank/DDBJ whole genome shotgun (WGS) entry which is preliminary data.</text>
</comment>
<dbReference type="PANTHER" id="PTHR35528">
    <property type="entry name" value="BLL1675 PROTEIN"/>
    <property type="match status" value="1"/>
</dbReference>
<evidence type="ECO:0000313" key="3">
    <source>
        <dbReference type="Proteomes" id="UP001521181"/>
    </source>
</evidence>
<gene>
    <name evidence="2" type="ORF">LZA78_03555</name>
</gene>
<sequence length="90" mass="10690">MFDFELRALRVELLHSGPQWRRYLGEVFVRMNGERHYLWRAADHEGEVLKSFVTKKRDKKAALPFLKKTKRRYSRLEIIVTDLLRSSGAA</sequence>
<dbReference type="PANTHER" id="PTHR35528:SF3">
    <property type="entry name" value="BLL1675 PROTEIN"/>
    <property type="match status" value="1"/>
</dbReference>
<dbReference type="Pfam" id="PF13610">
    <property type="entry name" value="DDE_Tnp_IS240"/>
    <property type="match status" value="1"/>
</dbReference>
<protein>
    <submittedName>
        <fullName evidence="2">Transposase</fullName>
    </submittedName>
</protein>
<dbReference type="InterPro" id="IPR032874">
    <property type="entry name" value="DDE_dom"/>
</dbReference>
<dbReference type="EMBL" id="JAJUOS010000002">
    <property type="protein sequence ID" value="MCE5972557.1"/>
    <property type="molecule type" value="Genomic_DNA"/>
</dbReference>